<keyword evidence="5 6" id="KW-0472">Membrane</keyword>
<feature type="transmembrane region" description="Helical" evidence="6">
    <location>
        <begin position="351"/>
        <end position="370"/>
    </location>
</feature>
<feature type="transmembrane region" description="Helical" evidence="6">
    <location>
        <begin position="82"/>
        <end position="100"/>
    </location>
</feature>
<dbReference type="Proteomes" id="UP001565368">
    <property type="component" value="Unassembled WGS sequence"/>
</dbReference>
<accession>A0ABR3Q046</accession>
<proteinExistence type="predicted"/>
<reference evidence="8 9" key="1">
    <citation type="submission" date="2023-08" db="EMBL/GenBank/DDBJ databases">
        <title>Annotated Genome Sequence of Vanrija albida AlHP1.</title>
        <authorList>
            <person name="Herzog R."/>
        </authorList>
    </citation>
    <scope>NUCLEOTIDE SEQUENCE [LARGE SCALE GENOMIC DNA]</scope>
    <source>
        <strain evidence="8 9">AlHP1</strain>
    </source>
</reference>
<feature type="transmembrane region" description="Helical" evidence="6">
    <location>
        <begin position="320"/>
        <end position="339"/>
    </location>
</feature>
<feature type="transmembrane region" description="Helical" evidence="6">
    <location>
        <begin position="34"/>
        <end position="52"/>
    </location>
</feature>
<feature type="transmembrane region" description="Helical" evidence="6">
    <location>
        <begin position="441"/>
        <end position="462"/>
    </location>
</feature>
<dbReference type="InterPro" id="IPR036259">
    <property type="entry name" value="MFS_trans_sf"/>
</dbReference>
<evidence type="ECO:0000256" key="4">
    <source>
        <dbReference type="ARBA" id="ARBA00022989"/>
    </source>
</evidence>
<feature type="domain" description="Major facilitator superfamily (MFS) profile" evidence="7">
    <location>
        <begin position="42"/>
        <end position="469"/>
    </location>
</feature>
<dbReference type="SUPFAM" id="SSF103473">
    <property type="entry name" value="MFS general substrate transporter"/>
    <property type="match status" value="1"/>
</dbReference>
<comment type="caution">
    <text evidence="8">The sequence shown here is derived from an EMBL/GenBank/DDBJ whole genome shotgun (WGS) entry which is preliminary data.</text>
</comment>
<evidence type="ECO:0000259" key="7">
    <source>
        <dbReference type="PROSITE" id="PS50850"/>
    </source>
</evidence>
<feature type="transmembrane region" description="Helical" evidence="6">
    <location>
        <begin position="202"/>
        <end position="224"/>
    </location>
</feature>
<feature type="transmembrane region" description="Helical" evidence="6">
    <location>
        <begin position="408"/>
        <end position="429"/>
    </location>
</feature>
<evidence type="ECO:0000313" key="8">
    <source>
        <dbReference type="EMBL" id="KAL1408005.1"/>
    </source>
</evidence>
<keyword evidence="9" id="KW-1185">Reference proteome</keyword>
<dbReference type="PANTHER" id="PTHR43791:SF64">
    <property type="entry name" value="MAJOR FACILITATOR SUPERFAMILY (MFS) PROFILE DOMAIN-CONTAINING PROTEIN"/>
    <property type="match status" value="1"/>
</dbReference>
<keyword evidence="2" id="KW-0813">Transport</keyword>
<evidence type="ECO:0000256" key="1">
    <source>
        <dbReference type="ARBA" id="ARBA00004141"/>
    </source>
</evidence>
<name>A0ABR3Q046_9TREE</name>
<sequence length="503" mass="56061">MSEQVDTYKPGQEPSDSLLVRWLPTRHRTRERALVLKLDLLLLSWAFVAGLTKDMDQSATTQAYVSGMKEALHLDGNQLVEFTTYFSIGYALCIIPSQLIQTKIRSSLFLPICEIIWGALTLATYASKNAKTIYALRFFLGMFESTSWPGLVALIFNWYKPAELGKRVAIFGVSGVAGSMFLGILQAALYKNLNGAAGLAGWQWLFIVSGLITMFWGALGLLIVPDSPSNTRALWLTPDERKLAYDRIAAKNIAPAKLVSKSYLWTRIKATARSPLSWLFTTAYLQFAWSQRANSYFLLYLKGLTRADGSKLYSTYKVNLLPLGGYALSIVFNIGLNAISDRFRWRLQISVLAATIQLVACSVLSAWPSSTPAIMTFYYITFTTAAWGYALIAWLAEILKREPESRALLIGVVVTLTYVGHATIPLRAWRVADSPRYPIGFPLATAFAAGGILNLFAIWWWVRRHPELEEHGFGGEAEEIGYEGDRKAAEADEEFGHDSKVRA</sequence>
<feature type="transmembrane region" description="Helical" evidence="6">
    <location>
        <begin position="133"/>
        <end position="156"/>
    </location>
</feature>
<evidence type="ECO:0000256" key="2">
    <source>
        <dbReference type="ARBA" id="ARBA00022448"/>
    </source>
</evidence>
<keyword evidence="4 6" id="KW-1133">Transmembrane helix</keyword>
<evidence type="ECO:0000256" key="6">
    <source>
        <dbReference type="SAM" id="Phobius"/>
    </source>
</evidence>
<dbReference type="InterPro" id="IPR020846">
    <property type="entry name" value="MFS_dom"/>
</dbReference>
<feature type="transmembrane region" description="Helical" evidence="6">
    <location>
        <begin position="270"/>
        <end position="289"/>
    </location>
</feature>
<organism evidence="8 9">
    <name type="scientific">Vanrija albida</name>
    <dbReference type="NCBI Taxonomy" id="181172"/>
    <lineage>
        <taxon>Eukaryota</taxon>
        <taxon>Fungi</taxon>
        <taxon>Dikarya</taxon>
        <taxon>Basidiomycota</taxon>
        <taxon>Agaricomycotina</taxon>
        <taxon>Tremellomycetes</taxon>
        <taxon>Trichosporonales</taxon>
        <taxon>Trichosporonaceae</taxon>
        <taxon>Vanrija</taxon>
    </lineage>
</organism>
<dbReference type="PROSITE" id="PS50850">
    <property type="entry name" value="MFS"/>
    <property type="match status" value="1"/>
</dbReference>
<comment type="subcellular location">
    <subcellularLocation>
        <location evidence="1">Membrane</location>
        <topology evidence="1">Multi-pass membrane protein</topology>
    </subcellularLocation>
</comment>
<dbReference type="PANTHER" id="PTHR43791">
    <property type="entry name" value="PERMEASE-RELATED"/>
    <property type="match status" value="1"/>
</dbReference>
<evidence type="ECO:0000256" key="5">
    <source>
        <dbReference type="ARBA" id="ARBA00023136"/>
    </source>
</evidence>
<evidence type="ECO:0000256" key="3">
    <source>
        <dbReference type="ARBA" id="ARBA00022692"/>
    </source>
</evidence>
<feature type="transmembrane region" description="Helical" evidence="6">
    <location>
        <begin position="168"/>
        <end position="190"/>
    </location>
</feature>
<dbReference type="RefSeq" id="XP_069207949.1">
    <property type="nucleotide sequence ID" value="XM_069353307.1"/>
</dbReference>
<protein>
    <recommendedName>
        <fullName evidence="7">Major facilitator superfamily (MFS) profile domain-containing protein</fullName>
    </recommendedName>
</protein>
<feature type="transmembrane region" description="Helical" evidence="6">
    <location>
        <begin position="376"/>
        <end position="396"/>
    </location>
</feature>
<dbReference type="InterPro" id="IPR011701">
    <property type="entry name" value="MFS"/>
</dbReference>
<dbReference type="Pfam" id="PF07690">
    <property type="entry name" value="MFS_1"/>
    <property type="match status" value="1"/>
</dbReference>
<gene>
    <name evidence="8" type="ORF">Q8F55_004802</name>
</gene>
<dbReference type="GeneID" id="95985845"/>
<evidence type="ECO:0000313" key="9">
    <source>
        <dbReference type="Proteomes" id="UP001565368"/>
    </source>
</evidence>
<keyword evidence="3 6" id="KW-0812">Transmembrane</keyword>
<feature type="transmembrane region" description="Helical" evidence="6">
    <location>
        <begin position="107"/>
        <end position="127"/>
    </location>
</feature>
<dbReference type="Gene3D" id="1.20.1250.20">
    <property type="entry name" value="MFS general substrate transporter like domains"/>
    <property type="match status" value="1"/>
</dbReference>
<dbReference type="EMBL" id="JBBXJM010000004">
    <property type="protein sequence ID" value="KAL1408005.1"/>
    <property type="molecule type" value="Genomic_DNA"/>
</dbReference>